<dbReference type="InterPro" id="IPR050428">
    <property type="entry name" value="TCS_sensor_his_kinase"/>
</dbReference>
<keyword evidence="9" id="KW-0472">Membrane</keyword>
<protein>
    <recommendedName>
        <fullName evidence="2">histidine kinase</fullName>
        <ecNumber evidence="2">2.7.13.3</ecNumber>
    </recommendedName>
</protein>
<dbReference type="CDD" id="cd00075">
    <property type="entry name" value="HATPase"/>
    <property type="match status" value="1"/>
</dbReference>
<feature type="transmembrane region" description="Helical" evidence="9">
    <location>
        <begin position="181"/>
        <end position="203"/>
    </location>
</feature>
<evidence type="ECO:0000259" key="11">
    <source>
        <dbReference type="PROSITE" id="PS50885"/>
    </source>
</evidence>
<dbReference type="Pfam" id="PF02518">
    <property type="entry name" value="HATPase_c"/>
    <property type="match status" value="1"/>
</dbReference>
<dbReference type="InterPro" id="IPR003661">
    <property type="entry name" value="HisK_dim/P_dom"/>
</dbReference>
<evidence type="ECO:0000256" key="5">
    <source>
        <dbReference type="ARBA" id="ARBA00022692"/>
    </source>
</evidence>
<keyword evidence="13" id="KW-1185">Reference proteome</keyword>
<gene>
    <name evidence="12" type="ORF">KDB89_13310</name>
</gene>
<dbReference type="Pfam" id="PF00512">
    <property type="entry name" value="HisKA"/>
    <property type="match status" value="1"/>
</dbReference>
<dbReference type="GO" id="GO:0016301">
    <property type="term" value="F:kinase activity"/>
    <property type="evidence" value="ECO:0007669"/>
    <property type="project" value="UniProtKB-KW"/>
</dbReference>
<reference evidence="12 13" key="1">
    <citation type="submission" date="2021-07" db="EMBL/GenBank/DDBJ databases">
        <title>complete genome sequencing of Tessaracoccus sp.J1M15.</title>
        <authorList>
            <person name="Bae J.-W."/>
            <person name="Kim D.-y."/>
        </authorList>
    </citation>
    <scope>NUCLEOTIDE SEQUENCE [LARGE SCALE GENOMIC DNA]</scope>
    <source>
        <strain evidence="12 13">J1M15</strain>
    </source>
</reference>
<feature type="domain" description="HAMP" evidence="11">
    <location>
        <begin position="204"/>
        <end position="256"/>
    </location>
</feature>
<evidence type="ECO:0000256" key="4">
    <source>
        <dbReference type="ARBA" id="ARBA00022679"/>
    </source>
</evidence>
<dbReference type="PROSITE" id="PS50885">
    <property type="entry name" value="HAMP"/>
    <property type="match status" value="1"/>
</dbReference>
<dbReference type="CDD" id="cd06225">
    <property type="entry name" value="HAMP"/>
    <property type="match status" value="1"/>
</dbReference>
<name>A0ABX8SH18_9ACTN</name>
<dbReference type="EC" id="2.7.13.3" evidence="2"/>
<dbReference type="InterPro" id="IPR003594">
    <property type="entry name" value="HATPase_dom"/>
</dbReference>
<dbReference type="SMART" id="SM00388">
    <property type="entry name" value="HisKA"/>
    <property type="match status" value="1"/>
</dbReference>
<keyword evidence="8" id="KW-0902">Two-component regulatory system</keyword>
<accession>A0ABX8SH18</accession>
<evidence type="ECO:0000313" key="12">
    <source>
        <dbReference type="EMBL" id="QXT62693.1"/>
    </source>
</evidence>
<dbReference type="RefSeq" id="WP_219081812.1">
    <property type="nucleotide sequence ID" value="NZ_CP079216.1"/>
</dbReference>
<keyword evidence="5 9" id="KW-0812">Transmembrane</keyword>
<dbReference type="CDD" id="cd00082">
    <property type="entry name" value="HisKA"/>
    <property type="match status" value="1"/>
</dbReference>
<dbReference type="Proteomes" id="UP000824504">
    <property type="component" value="Chromosome"/>
</dbReference>
<feature type="domain" description="Histidine kinase" evidence="10">
    <location>
        <begin position="264"/>
        <end position="473"/>
    </location>
</feature>
<evidence type="ECO:0000256" key="2">
    <source>
        <dbReference type="ARBA" id="ARBA00012438"/>
    </source>
</evidence>
<evidence type="ECO:0000256" key="8">
    <source>
        <dbReference type="ARBA" id="ARBA00023012"/>
    </source>
</evidence>
<dbReference type="PANTHER" id="PTHR45436">
    <property type="entry name" value="SENSOR HISTIDINE KINASE YKOH"/>
    <property type="match status" value="1"/>
</dbReference>
<comment type="catalytic activity">
    <reaction evidence="1">
        <text>ATP + protein L-histidine = ADP + protein N-phospho-L-histidine.</text>
        <dbReference type="EC" id="2.7.13.3"/>
    </reaction>
</comment>
<keyword evidence="6 12" id="KW-0418">Kinase</keyword>
<dbReference type="SMART" id="SM00387">
    <property type="entry name" value="HATPase_c"/>
    <property type="match status" value="1"/>
</dbReference>
<evidence type="ECO:0000259" key="10">
    <source>
        <dbReference type="PROSITE" id="PS50109"/>
    </source>
</evidence>
<organism evidence="12 13">
    <name type="scientific">Tessaracoccus palaemonis</name>
    <dbReference type="NCBI Taxonomy" id="2829499"/>
    <lineage>
        <taxon>Bacteria</taxon>
        <taxon>Bacillati</taxon>
        <taxon>Actinomycetota</taxon>
        <taxon>Actinomycetes</taxon>
        <taxon>Propionibacteriales</taxon>
        <taxon>Propionibacteriaceae</taxon>
        <taxon>Tessaracoccus</taxon>
    </lineage>
</organism>
<evidence type="ECO:0000313" key="13">
    <source>
        <dbReference type="Proteomes" id="UP000824504"/>
    </source>
</evidence>
<evidence type="ECO:0000256" key="7">
    <source>
        <dbReference type="ARBA" id="ARBA00022989"/>
    </source>
</evidence>
<keyword evidence="4" id="KW-0808">Transferase</keyword>
<sequence length="484" mass="52036">MPMSPPLPRRTSLRARIMLPMILLAALALVLAGVVAAFIQHNAIISGIDDQLEGTRDELRVLATQGVDPSTGQPFTTPSALLRSYLARSAVVDAAGEMAIVDGKVAWVSSSDVPVRPENDAQLVEEVKVLAEDDESVIRTVATDSARYRALVVPVQFPGSTGALVTVYDLGLAEAGLRQTMLVYSLTGLITLLLVALASWRVVGTVLRPIEELRRTTEAIGERDLATRVPVTGHDELARLSSTVNLMLDRVQRAVEGQRNLLDDVGHELRTPITVVRGHLELVDASDPDDVAQTRDLALDELDRMGVLVNDLLMLAKSTESDFVNPTWTDLAVLTDQVAEKARALGPRAWRLASVADAEAWLDPLRITQAWLQLAANAVKYSAEGSPVSIGSRLHRGEVHLWVADEGIGIAPEELDRVRERFGRARNAPDQQHGAGLGLSIVESIVGAHGGRLDIESEAGAGSTFTLVLPLGPAVDPTTRDDEA</sequence>
<dbReference type="PANTHER" id="PTHR45436:SF5">
    <property type="entry name" value="SENSOR HISTIDINE KINASE TRCS"/>
    <property type="match status" value="1"/>
</dbReference>
<dbReference type="InterPro" id="IPR003660">
    <property type="entry name" value="HAMP_dom"/>
</dbReference>
<proteinExistence type="predicted"/>
<dbReference type="PROSITE" id="PS50109">
    <property type="entry name" value="HIS_KIN"/>
    <property type="match status" value="1"/>
</dbReference>
<evidence type="ECO:0000256" key="9">
    <source>
        <dbReference type="SAM" id="Phobius"/>
    </source>
</evidence>
<dbReference type="EMBL" id="CP079216">
    <property type="protein sequence ID" value="QXT62693.1"/>
    <property type="molecule type" value="Genomic_DNA"/>
</dbReference>
<evidence type="ECO:0000256" key="6">
    <source>
        <dbReference type="ARBA" id="ARBA00022777"/>
    </source>
</evidence>
<evidence type="ECO:0000256" key="3">
    <source>
        <dbReference type="ARBA" id="ARBA00022553"/>
    </source>
</evidence>
<dbReference type="InterPro" id="IPR005467">
    <property type="entry name" value="His_kinase_dom"/>
</dbReference>
<dbReference type="Pfam" id="PF00672">
    <property type="entry name" value="HAMP"/>
    <property type="match status" value="1"/>
</dbReference>
<keyword evidence="3" id="KW-0597">Phosphoprotein</keyword>
<dbReference type="SMART" id="SM00304">
    <property type="entry name" value="HAMP"/>
    <property type="match status" value="1"/>
</dbReference>
<evidence type="ECO:0000256" key="1">
    <source>
        <dbReference type="ARBA" id="ARBA00000085"/>
    </source>
</evidence>
<keyword evidence="7 9" id="KW-1133">Transmembrane helix</keyword>